<proteinExistence type="predicted"/>
<dbReference type="Proteomes" id="UP000053902">
    <property type="component" value="Unassembled WGS sequence"/>
</dbReference>
<accession>A0A078LZ22</accession>
<keyword evidence="2" id="KW-1185">Reference proteome</keyword>
<dbReference type="RefSeq" id="WP_037025492.1">
    <property type="nucleotide sequence ID" value="NZ_CCSF01000001.1"/>
</dbReference>
<protein>
    <submittedName>
        <fullName evidence="1">Uncharacterized protein</fullName>
    </submittedName>
</protein>
<dbReference type="AlphaFoldDB" id="A0A078LZ22"/>
<gene>
    <name evidence="1" type="ORF">BN1079_02892</name>
</gene>
<name>A0A078LZ22_9PSED</name>
<evidence type="ECO:0000313" key="2">
    <source>
        <dbReference type="Proteomes" id="UP000053902"/>
    </source>
</evidence>
<organism evidence="1 2">
    <name type="scientific">Pseudomonas saudiphocaensis</name>
    <dbReference type="NCBI Taxonomy" id="1499686"/>
    <lineage>
        <taxon>Bacteria</taxon>
        <taxon>Pseudomonadati</taxon>
        <taxon>Pseudomonadota</taxon>
        <taxon>Gammaproteobacteria</taxon>
        <taxon>Pseudomonadales</taxon>
        <taxon>Pseudomonadaceae</taxon>
        <taxon>Pseudomonas</taxon>
    </lineage>
</organism>
<sequence length="98" mass="10970">MLGNRSTNKFEVNYIFQNDPRAQIIESDVESLTQGEAARRLIEHHNADAENSLVMPDAEADEAELLRQAEVVGITDIRVTRLIHEDESSGAPGHYQQP</sequence>
<dbReference type="EMBL" id="CCSF01000001">
    <property type="protein sequence ID" value="CDZ95557.1"/>
    <property type="molecule type" value="Genomic_DNA"/>
</dbReference>
<dbReference type="HOGENOM" id="CLU_182276_0_0_6"/>
<dbReference type="OrthoDB" id="7019745at2"/>
<dbReference type="STRING" id="1499686.BN1079_02892"/>
<reference evidence="1 2" key="1">
    <citation type="submission" date="2014-07" db="EMBL/GenBank/DDBJ databases">
        <authorList>
            <person name="Urmite Genomes Urmite Genomes"/>
        </authorList>
    </citation>
    <scope>NUCLEOTIDE SEQUENCE [LARGE SCALE GENOMIC DNA]</scope>
    <source>
        <strain evidence="1 2">20_BN</strain>
    </source>
</reference>
<evidence type="ECO:0000313" key="1">
    <source>
        <dbReference type="EMBL" id="CDZ95557.1"/>
    </source>
</evidence>